<organism evidence="1 2">
    <name type="scientific">Streptomyces tropicalis</name>
    <dbReference type="NCBI Taxonomy" id="3034234"/>
    <lineage>
        <taxon>Bacteria</taxon>
        <taxon>Bacillati</taxon>
        <taxon>Actinomycetota</taxon>
        <taxon>Actinomycetes</taxon>
        <taxon>Kitasatosporales</taxon>
        <taxon>Streptomycetaceae</taxon>
        <taxon>Streptomyces</taxon>
    </lineage>
</organism>
<sequence>MTTLTAVDPPGCGCTECITGQYVPLDHATPKNITALLNGQLSNHTGVELRITVVYALRADTSAGAALVESMRVEYEDLVWHLEPSDAASVAVTVLERAENHLSTGGPDDISRAMEGLPPSWGRAARRCL</sequence>
<dbReference type="RefSeq" id="WP_276112596.1">
    <property type="nucleotide sequence ID" value="NZ_JARJBB010000038.1"/>
</dbReference>
<dbReference type="EMBL" id="JARJBB010000038">
    <property type="protein sequence ID" value="MDF3303050.1"/>
    <property type="molecule type" value="Genomic_DNA"/>
</dbReference>
<name>A0ABT6AGS7_9ACTN</name>
<proteinExistence type="predicted"/>
<keyword evidence="2" id="KW-1185">Reference proteome</keyword>
<evidence type="ECO:0000313" key="2">
    <source>
        <dbReference type="Proteomes" id="UP001221150"/>
    </source>
</evidence>
<evidence type="ECO:0000313" key="1">
    <source>
        <dbReference type="EMBL" id="MDF3303050.1"/>
    </source>
</evidence>
<comment type="caution">
    <text evidence="1">The sequence shown here is derived from an EMBL/GenBank/DDBJ whole genome shotgun (WGS) entry which is preliminary data.</text>
</comment>
<reference evidence="1 2" key="1">
    <citation type="submission" date="2023-03" db="EMBL/GenBank/DDBJ databases">
        <title>Draft genome sequence of Streptomyces sp. K1PA1 isolated from peat swamp forest in Thailand.</title>
        <authorList>
            <person name="Klaysubun C."/>
            <person name="Duangmal K."/>
        </authorList>
    </citation>
    <scope>NUCLEOTIDE SEQUENCE [LARGE SCALE GENOMIC DNA]</scope>
    <source>
        <strain evidence="1 2">K1PA1</strain>
    </source>
</reference>
<protein>
    <submittedName>
        <fullName evidence="1">Uncharacterized protein</fullName>
    </submittedName>
</protein>
<dbReference type="Proteomes" id="UP001221150">
    <property type="component" value="Unassembled WGS sequence"/>
</dbReference>
<accession>A0ABT6AGS7</accession>
<gene>
    <name evidence="1" type="ORF">P3H78_31450</name>
</gene>